<keyword evidence="3" id="KW-1185">Reference proteome</keyword>
<name>A0A6J8DPB7_MYTCO</name>
<dbReference type="PROSITE" id="PS50005">
    <property type="entry name" value="TPR"/>
    <property type="match status" value="1"/>
</dbReference>
<dbReference type="Proteomes" id="UP000507470">
    <property type="component" value="Unassembled WGS sequence"/>
</dbReference>
<dbReference type="AlphaFoldDB" id="A0A6J8DPB7"/>
<dbReference type="EMBL" id="CACVKT020007643">
    <property type="protein sequence ID" value="CAC5409452.1"/>
    <property type="molecule type" value="Genomic_DNA"/>
</dbReference>
<sequence>MALGIKEEHQFGFYNNLRLRIFQVHDGNQLRYLEGEQNVELKCCHPCIEPVIKNFQAVLMFQNPEQKTTAIEYLEKVRDANSKNLNIQANLAEMYRQTKQTKKEEDCKESIERILHSPDRDLEKARSLAEQGYILMIDLHSETTDSPEKKILDFKNQVTEMLESSRGRIQVAGCKSILKDVTTIQKKLLVLHTNCHRETTQERNQAHYLGKAYHRLSGGSEEILSGLEKNKYIKKAVKCFVQVAGHFQSTVTNEKESRILARTYAYIACICIQKQHRIKSDEHLGKLKVNDIVVFKEPMIIASLADEICKYHPDRVAFNRLGILYAGKKEWLKAEEYYNKSIAVCSDYNWFAYSLLCQLYLDKHVTSFKEGKQNSGDSADLKKDKEFGNKSLVKRKTSTTLYRLAKVCKYMGEWKEAIGYIHNALCSHECDKHDDSYAILAHCFYKTGNFEGAVHVMKIAITIEPKNQKDPVHFKEFLGYLLEEFRVNFKKSKEQVWPRK</sequence>
<dbReference type="InterPro" id="IPR011990">
    <property type="entry name" value="TPR-like_helical_dom_sf"/>
</dbReference>
<dbReference type="SUPFAM" id="SSF48452">
    <property type="entry name" value="TPR-like"/>
    <property type="match status" value="2"/>
</dbReference>
<gene>
    <name evidence="2" type="ORF">MCOR_42740</name>
</gene>
<evidence type="ECO:0000313" key="2">
    <source>
        <dbReference type="EMBL" id="CAC5409452.1"/>
    </source>
</evidence>
<dbReference type="PANTHER" id="PTHR16253:SF0">
    <property type="entry name" value="TETRATRICOPEPTIDE REPEAT PROTEIN 22"/>
    <property type="match status" value="1"/>
</dbReference>
<dbReference type="InterPro" id="IPR042342">
    <property type="entry name" value="TTC22"/>
</dbReference>
<accession>A0A6J8DPB7</accession>
<dbReference type="InterPro" id="IPR019734">
    <property type="entry name" value="TPR_rpt"/>
</dbReference>
<keyword evidence="1" id="KW-0802">TPR repeat</keyword>
<reference evidence="2 3" key="1">
    <citation type="submission" date="2020-06" db="EMBL/GenBank/DDBJ databases">
        <authorList>
            <person name="Li R."/>
            <person name="Bekaert M."/>
        </authorList>
    </citation>
    <scope>NUCLEOTIDE SEQUENCE [LARGE SCALE GENOMIC DNA]</scope>
    <source>
        <strain evidence="3">wild</strain>
    </source>
</reference>
<evidence type="ECO:0000313" key="3">
    <source>
        <dbReference type="Proteomes" id="UP000507470"/>
    </source>
</evidence>
<protein>
    <submittedName>
        <fullName evidence="2">Uncharacterized protein</fullName>
    </submittedName>
</protein>
<dbReference type="Pfam" id="PF13176">
    <property type="entry name" value="TPR_7"/>
    <property type="match status" value="1"/>
</dbReference>
<proteinExistence type="predicted"/>
<organism evidence="2 3">
    <name type="scientific">Mytilus coruscus</name>
    <name type="common">Sea mussel</name>
    <dbReference type="NCBI Taxonomy" id="42192"/>
    <lineage>
        <taxon>Eukaryota</taxon>
        <taxon>Metazoa</taxon>
        <taxon>Spiralia</taxon>
        <taxon>Lophotrochozoa</taxon>
        <taxon>Mollusca</taxon>
        <taxon>Bivalvia</taxon>
        <taxon>Autobranchia</taxon>
        <taxon>Pteriomorphia</taxon>
        <taxon>Mytilida</taxon>
        <taxon>Mytiloidea</taxon>
        <taxon>Mytilidae</taxon>
        <taxon>Mytilinae</taxon>
        <taxon>Mytilus</taxon>
    </lineage>
</organism>
<feature type="repeat" description="TPR" evidence="1">
    <location>
        <begin position="434"/>
        <end position="467"/>
    </location>
</feature>
<dbReference type="PANTHER" id="PTHR16253">
    <property type="entry name" value="TETRATRICOPEPTIDE REPEAT PROTEIN 22"/>
    <property type="match status" value="1"/>
</dbReference>
<dbReference type="SMART" id="SM00028">
    <property type="entry name" value="TPR"/>
    <property type="match status" value="3"/>
</dbReference>
<evidence type="ECO:0000256" key="1">
    <source>
        <dbReference type="PROSITE-ProRule" id="PRU00339"/>
    </source>
</evidence>
<dbReference type="OrthoDB" id="6079530at2759"/>
<dbReference type="Gene3D" id="1.25.40.10">
    <property type="entry name" value="Tetratricopeptide repeat domain"/>
    <property type="match status" value="1"/>
</dbReference>